<evidence type="ECO:0000313" key="1">
    <source>
        <dbReference type="EMBL" id="WLJ26399.1"/>
    </source>
</evidence>
<sequence>MSGISRTPFFTIIIQFKCNKCKFFFNIFELFFKKLLTVHLKCTIMDLVEVIRWRNEE</sequence>
<proteinExistence type="predicted"/>
<organism evidence="1">
    <name type="scientific">Firmicutes phage HS18</name>
    <dbReference type="NCBI Taxonomy" id="3056396"/>
    <lineage>
        <taxon>Viruses</taxon>
    </lineage>
</organism>
<reference evidence="1" key="1">
    <citation type="submission" date="2023-04" db="EMBL/GenBank/DDBJ databases">
        <title>The human skin virome in hidradenitis suppurativa patients.</title>
        <authorList>
            <person name="Jansen D."/>
        </authorList>
    </citation>
    <scope>NUCLEOTIDE SEQUENCE</scope>
    <source>
        <strain evidence="1">VC4_HSPhageC</strain>
    </source>
</reference>
<protein>
    <submittedName>
        <fullName evidence="1">Uncharacterized protein</fullName>
    </submittedName>
</protein>
<accession>A0AA49X4D0</accession>
<dbReference type="EMBL" id="OQ890326">
    <property type="protein sequence ID" value="WLJ26399.1"/>
    <property type="molecule type" value="Genomic_DNA"/>
</dbReference>
<name>A0AA49X4D0_9VIRU</name>